<sequence>MNIEAVIYIIVATILVIVVVALCTHFMRLYLRKIQDVQRLEEMSHLLDELVATRQSIKQLQNDLGAMKQNFTELKNEMINIKQPINQIQENLNTAVETLRLMQERLNSVNLNLEQQMYQQKAGVESEKIVDEPAKEIIDDVTVDDNVIEKVVEISKDPTLDRQLNDVEEISRSSQTKEERNIDDNFINVRFIFIKCLNYESVELNAAILARTNIFDRKSQHTNFVFVNDAIPILINLFDSHNQKVNEQVIWAIGIFNDDETEKCFKTSFLQLIFTLVSGNPSPVVVCNVAWIMVNKCYGEILYLHIDDVEQLFTILLTISYFAELQNISDTVEHILFVTKYDHIQLFMDNGMNIPSLLYYSERTVYLNMYVLFVML</sequence>
<dbReference type="WBParaSite" id="ES5_v2.g20230.t1">
    <property type="protein sequence ID" value="ES5_v2.g20230.t1"/>
    <property type="gene ID" value="ES5_v2.g20230"/>
</dbReference>
<protein>
    <submittedName>
        <fullName evidence="2">Uncharacterized protein</fullName>
    </submittedName>
</protein>
<name>A0AC34FSW8_9BILA</name>
<organism evidence="1 2">
    <name type="scientific">Panagrolaimus sp. ES5</name>
    <dbReference type="NCBI Taxonomy" id="591445"/>
    <lineage>
        <taxon>Eukaryota</taxon>
        <taxon>Metazoa</taxon>
        <taxon>Ecdysozoa</taxon>
        <taxon>Nematoda</taxon>
        <taxon>Chromadorea</taxon>
        <taxon>Rhabditida</taxon>
        <taxon>Tylenchina</taxon>
        <taxon>Panagrolaimomorpha</taxon>
        <taxon>Panagrolaimoidea</taxon>
        <taxon>Panagrolaimidae</taxon>
        <taxon>Panagrolaimus</taxon>
    </lineage>
</organism>
<evidence type="ECO:0000313" key="2">
    <source>
        <dbReference type="WBParaSite" id="ES5_v2.g20230.t1"/>
    </source>
</evidence>
<accession>A0AC34FSW8</accession>
<proteinExistence type="predicted"/>
<reference evidence="2" key="1">
    <citation type="submission" date="2022-11" db="UniProtKB">
        <authorList>
            <consortium name="WormBaseParasite"/>
        </authorList>
    </citation>
    <scope>IDENTIFICATION</scope>
</reference>
<evidence type="ECO:0000313" key="1">
    <source>
        <dbReference type="Proteomes" id="UP000887579"/>
    </source>
</evidence>
<dbReference type="Proteomes" id="UP000887579">
    <property type="component" value="Unplaced"/>
</dbReference>